<dbReference type="InterPro" id="IPR011013">
    <property type="entry name" value="Gal_mutarotase_sf_dom"/>
</dbReference>
<dbReference type="EnsemblPlants" id="TuG1812G0100004475.01.T03">
    <property type="protein sequence ID" value="TuG1812G0100004475.01.T03"/>
    <property type="gene ID" value="TuG1812G0100004475.01"/>
</dbReference>
<dbReference type="InterPro" id="IPR014718">
    <property type="entry name" value="GH-type_carb-bd"/>
</dbReference>
<name>A0A8R7P416_TRIUA</name>
<keyword evidence="3" id="KW-1185">Reference proteome</keyword>
<evidence type="ECO:0000313" key="2">
    <source>
        <dbReference type="EnsemblPlants" id="TuG1812G0100004475.01.T03"/>
    </source>
</evidence>
<reference evidence="2" key="2">
    <citation type="submission" date="2018-03" db="EMBL/GenBank/DDBJ databases">
        <title>The Triticum urartu genome reveals the dynamic nature of wheat genome evolution.</title>
        <authorList>
            <person name="Ling H."/>
            <person name="Ma B."/>
            <person name="Shi X."/>
            <person name="Liu H."/>
            <person name="Dong L."/>
            <person name="Sun H."/>
            <person name="Cao Y."/>
            <person name="Gao Q."/>
            <person name="Zheng S."/>
            <person name="Li Y."/>
            <person name="Yu Y."/>
            <person name="Du H."/>
            <person name="Qi M."/>
            <person name="Li Y."/>
            <person name="Yu H."/>
            <person name="Cui Y."/>
            <person name="Wang N."/>
            <person name="Chen C."/>
            <person name="Wu H."/>
            <person name="Zhao Y."/>
            <person name="Zhang J."/>
            <person name="Li Y."/>
            <person name="Zhou W."/>
            <person name="Zhang B."/>
            <person name="Hu W."/>
            <person name="Eijk M."/>
            <person name="Tang J."/>
            <person name="Witsenboer H."/>
            <person name="Zhao S."/>
            <person name="Li Z."/>
            <person name="Zhang A."/>
            <person name="Wang D."/>
            <person name="Liang C."/>
        </authorList>
    </citation>
    <scope>NUCLEOTIDE SEQUENCE [LARGE SCALE GENOMIC DNA]</scope>
    <source>
        <strain evidence="2">cv. G1812</strain>
    </source>
</reference>
<dbReference type="PANTHER" id="PTHR11122:SF10">
    <property type="entry name" value="GLUCOSE-6-PHOSPHATE 1-EPIMERASE"/>
    <property type="match status" value="1"/>
</dbReference>
<dbReference type="AlphaFoldDB" id="A0A8R7P416"/>
<dbReference type="GO" id="GO:0047938">
    <property type="term" value="F:glucose-6-phosphate 1-epimerase activity"/>
    <property type="evidence" value="ECO:0007669"/>
    <property type="project" value="TreeGrafter"/>
</dbReference>
<accession>A0A8R7P416</accession>
<feature type="region of interest" description="Disordered" evidence="1">
    <location>
        <begin position="1"/>
        <end position="26"/>
    </location>
</feature>
<proteinExistence type="predicted"/>
<dbReference type="Gramene" id="TuG1812G0100004475.01.T03">
    <property type="protein sequence ID" value="TuG1812G0100004475.01.T03"/>
    <property type="gene ID" value="TuG1812G0100004475.01"/>
</dbReference>
<dbReference type="Proteomes" id="UP000015106">
    <property type="component" value="Chromosome 1"/>
</dbReference>
<dbReference type="Gene3D" id="2.70.98.10">
    <property type="match status" value="1"/>
</dbReference>
<evidence type="ECO:0008006" key="4">
    <source>
        <dbReference type="Google" id="ProtNLM"/>
    </source>
</evidence>
<reference evidence="3" key="1">
    <citation type="journal article" date="2013" name="Nature">
        <title>Draft genome of the wheat A-genome progenitor Triticum urartu.</title>
        <authorList>
            <person name="Ling H.Q."/>
            <person name="Zhao S."/>
            <person name="Liu D."/>
            <person name="Wang J."/>
            <person name="Sun H."/>
            <person name="Zhang C."/>
            <person name="Fan H."/>
            <person name="Li D."/>
            <person name="Dong L."/>
            <person name="Tao Y."/>
            <person name="Gao C."/>
            <person name="Wu H."/>
            <person name="Li Y."/>
            <person name="Cui Y."/>
            <person name="Guo X."/>
            <person name="Zheng S."/>
            <person name="Wang B."/>
            <person name="Yu K."/>
            <person name="Liang Q."/>
            <person name="Yang W."/>
            <person name="Lou X."/>
            <person name="Chen J."/>
            <person name="Feng M."/>
            <person name="Jian J."/>
            <person name="Zhang X."/>
            <person name="Luo G."/>
            <person name="Jiang Y."/>
            <person name="Liu J."/>
            <person name="Wang Z."/>
            <person name="Sha Y."/>
            <person name="Zhang B."/>
            <person name="Wu H."/>
            <person name="Tang D."/>
            <person name="Shen Q."/>
            <person name="Xue P."/>
            <person name="Zou S."/>
            <person name="Wang X."/>
            <person name="Liu X."/>
            <person name="Wang F."/>
            <person name="Yang Y."/>
            <person name="An X."/>
            <person name="Dong Z."/>
            <person name="Zhang K."/>
            <person name="Zhang X."/>
            <person name="Luo M.C."/>
            <person name="Dvorak J."/>
            <person name="Tong Y."/>
            <person name="Wang J."/>
            <person name="Yang H."/>
            <person name="Li Z."/>
            <person name="Wang D."/>
            <person name="Zhang A."/>
            <person name="Wang J."/>
        </authorList>
    </citation>
    <scope>NUCLEOTIDE SEQUENCE</scope>
    <source>
        <strain evidence="3">cv. G1812</strain>
    </source>
</reference>
<dbReference type="PANTHER" id="PTHR11122">
    <property type="entry name" value="APOSPORY-ASSOCIATED PROTEIN C-RELATED"/>
    <property type="match status" value="1"/>
</dbReference>
<reference evidence="2" key="3">
    <citation type="submission" date="2022-06" db="UniProtKB">
        <authorList>
            <consortium name="EnsemblPlants"/>
        </authorList>
    </citation>
    <scope>IDENTIFICATION</scope>
</reference>
<gene>
    <name evidence="2" type="primary">LOC125529884</name>
</gene>
<organism evidence="2 3">
    <name type="scientific">Triticum urartu</name>
    <name type="common">Red wild einkorn</name>
    <name type="synonym">Crithodium urartu</name>
    <dbReference type="NCBI Taxonomy" id="4572"/>
    <lineage>
        <taxon>Eukaryota</taxon>
        <taxon>Viridiplantae</taxon>
        <taxon>Streptophyta</taxon>
        <taxon>Embryophyta</taxon>
        <taxon>Tracheophyta</taxon>
        <taxon>Spermatophyta</taxon>
        <taxon>Magnoliopsida</taxon>
        <taxon>Liliopsida</taxon>
        <taxon>Poales</taxon>
        <taxon>Poaceae</taxon>
        <taxon>BOP clade</taxon>
        <taxon>Pooideae</taxon>
        <taxon>Triticodae</taxon>
        <taxon>Triticeae</taxon>
        <taxon>Triticinae</taxon>
        <taxon>Triticum</taxon>
    </lineage>
</organism>
<dbReference type="GO" id="GO:0005737">
    <property type="term" value="C:cytoplasm"/>
    <property type="evidence" value="ECO:0007669"/>
    <property type="project" value="TreeGrafter"/>
</dbReference>
<protein>
    <recommendedName>
        <fullName evidence="4">Glucose-6-phosphate 1-epimerase</fullName>
    </recommendedName>
</protein>
<dbReference type="InterPro" id="IPR008183">
    <property type="entry name" value="Aldose_1/G6P_1-epimerase"/>
</dbReference>
<dbReference type="SUPFAM" id="SSF74650">
    <property type="entry name" value="Galactose mutarotase-like"/>
    <property type="match status" value="1"/>
</dbReference>
<evidence type="ECO:0000313" key="3">
    <source>
        <dbReference type="Proteomes" id="UP000015106"/>
    </source>
</evidence>
<evidence type="ECO:0000256" key="1">
    <source>
        <dbReference type="SAM" id="MobiDB-lite"/>
    </source>
</evidence>
<dbReference type="Pfam" id="PF01263">
    <property type="entry name" value="Aldose_epim"/>
    <property type="match status" value="1"/>
</dbReference>
<dbReference type="GO" id="GO:0005975">
    <property type="term" value="P:carbohydrate metabolic process"/>
    <property type="evidence" value="ECO:0007669"/>
    <property type="project" value="InterPro"/>
</dbReference>
<dbReference type="GO" id="GO:0030246">
    <property type="term" value="F:carbohydrate binding"/>
    <property type="evidence" value="ECO:0007669"/>
    <property type="project" value="InterPro"/>
</dbReference>
<sequence length="184" mass="20335">MSMGRYAASTDPEAGRDGDGSVLLRSPSGATARVSLHGGQVVSWKNDRGDELLFTSSKAIMKPPKAMRGGIPICFPQFGNCGTLERHGFARNRMWGLDEEHPALSRSDSGSRSFVDLILKPSEEDTKSWPHSFEFRLRISLTKDGDLSLVSRIRNVNGKPFSFSFAYHTYLSVSDIRSGDMYPT</sequence>